<gene>
    <name evidence="6" type="ORF">CVM39_14495</name>
    <name evidence="7" type="ORF">SAMN06297129_0257</name>
</gene>
<keyword evidence="1" id="KW-0678">Repressor</keyword>
<dbReference type="PRINTS" id="PR00040">
    <property type="entry name" value="HTHMERR"/>
</dbReference>
<dbReference type="Gene3D" id="1.10.1660.10">
    <property type="match status" value="1"/>
</dbReference>
<dbReference type="RefSeq" id="WP_097144060.1">
    <property type="nucleotide sequence ID" value="NZ_OBEA01000001.1"/>
</dbReference>
<dbReference type="SUPFAM" id="SSF46955">
    <property type="entry name" value="Putative DNA-binding domain"/>
    <property type="match status" value="1"/>
</dbReference>
<dbReference type="SMART" id="SM00422">
    <property type="entry name" value="HTH_MERR"/>
    <property type="match status" value="1"/>
</dbReference>
<proteinExistence type="predicted"/>
<keyword evidence="2" id="KW-0805">Transcription regulation</keyword>
<dbReference type="PANTHER" id="PTHR30204">
    <property type="entry name" value="REDOX-CYCLING DRUG-SENSING TRANSCRIPTIONAL ACTIVATOR SOXR"/>
    <property type="match status" value="1"/>
</dbReference>
<evidence type="ECO:0000256" key="4">
    <source>
        <dbReference type="ARBA" id="ARBA00023163"/>
    </source>
</evidence>
<dbReference type="PROSITE" id="PS50937">
    <property type="entry name" value="HTH_MERR_2"/>
    <property type="match status" value="1"/>
</dbReference>
<dbReference type="CDD" id="cd04785">
    <property type="entry name" value="HTH_CadR-PbrR-like"/>
    <property type="match status" value="1"/>
</dbReference>
<dbReference type="AlphaFoldDB" id="A0A285HQR3"/>
<protein>
    <submittedName>
        <fullName evidence="6 7">Transcriptional regulator</fullName>
    </submittedName>
</protein>
<accession>A0A285HQR3</accession>
<reference evidence="7 8" key="1">
    <citation type="submission" date="2017-09" db="EMBL/GenBank/DDBJ databases">
        <authorList>
            <person name="Ehlers B."/>
            <person name="Leendertz F.H."/>
        </authorList>
    </citation>
    <scope>NUCLEOTIDE SEQUENCE [LARGE SCALE GENOMIC DNA]</scope>
    <source>
        <strain evidence="7 8">CGMCC 1.12662</strain>
    </source>
</reference>
<dbReference type="Proteomes" id="UP000231655">
    <property type="component" value="Unassembled WGS sequence"/>
</dbReference>
<dbReference type="PANTHER" id="PTHR30204:SF69">
    <property type="entry name" value="MERR-FAMILY TRANSCRIPTIONAL REGULATOR"/>
    <property type="match status" value="1"/>
</dbReference>
<evidence type="ECO:0000259" key="5">
    <source>
        <dbReference type="PROSITE" id="PS50937"/>
    </source>
</evidence>
<evidence type="ECO:0000313" key="9">
    <source>
        <dbReference type="Proteomes" id="UP000231702"/>
    </source>
</evidence>
<dbReference type="Proteomes" id="UP000231702">
    <property type="component" value="Unassembled WGS sequence"/>
</dbReference>
<evidence type="ECO:0000313" key="8">
    <source>
        <dbReference type="Proteomes" id="UP000231655"/>
    </source>
</evidence>
<dbReference type="OrthoDB" id="9802944at2"/>
<dbReference type="GO" id="GO:0003700">
    <property type="term" value="F:DNA-binding transcription factor activity"/>
    <property type="evidence" value="ECO:0007669"/>
    <property type="project" value="InterPro"/>
</dbReference>
<evidence type="ECO:0000256" key="1">
    <source>
        <dbReference type="ARBA" id="ARBA00022491"/>
    </source>
</evidence>
<dbReference type="EMBL" id="PGTD01000017">
    <property type="protein sequence ID" value="PJE27780.1"/>
    <property type="molecule type" value="Genomic_DNA"/>
</dbReference>
<dbReference type="PROSITE" id="PS00552">
    <property type="entry name" value="HTH_MERR_1"/>
    <property type="match status" value="1"/>
</dbReference>
<dbReference type="InterPro" id="IPR015358">
    <property type="entry name" value="Tscrpt_reg_MerR_DNA-bd"/>
</dbReference>
<evidence type="ECO:0000313" key="6">
    <source>
        <dbReference type="EMBL" id="PJE27780.1"/>
    </source>
</evidence>
<evidence type="ECO:0000313" key="7">
    <source>
        <dbReference type="EMBL" id="SNY37136.1"/>
    </source>
</evidence>
<dbReference type="InterPro" id="IPR000551">
    <property type="entry name" value="MerR-type_HTH_dom"/>
</dbReference>
<evidence type="ECO:0000256" key="2">
    <source>
        <dbReference type="ARBA" id="ARBA00023015"/>
    </source>
</evidence>
<dbReference type="InterPro" id="IPR009061">
    <property type="entry name" value="DNA-bd_dom_put_sf"/>
</dbReference>
<keyword evidence="4" id="KW-0804">Transcription</keyword>
<name>A0A285HQR3_9RHOB</name>
<dbReference type="GO" id="GO:0003677">
    <property type="term" value="F:DNA binding"/>
    <property type="evidence" value="ECO:0007669"/>
    <property type="project" value="UniProtKB-KW"/>
</dbReference>
<reference evidence="6 9" key="2">
    <citation type="journal article" date="2018" name="Int. J. Syst. Evol. Microbiol.">
        <title>Pseudooceanicola lipolyticus sp. nov., a marine alphaproteobacterium, reclassification of Oceanicola flagellatus as Pseudooceanicola flagellatus comb. nov. and emended description of the genus Pseudooceanicola.</title>
        <authorList>
            <person name="Huang M.-M."/>
            <person name="Guo L.-L."/>
            <person name="Wu Y.-H."/>
            <person name="Lai Q.-L."/>
            <person name="Shao Z.-Z."/>
            <person name="Wang C.-S."/>
            <person name="Wu M."/>
            <person name="Xu X.-W."/>
        </authorList>
    </citation>
    <scope>NUCLEOTIDE SEQUENCE [LARGE SCALE GENOMIC DNA]</scope>
    <source>
        <strain evidence="6 9">Ar-45</strain>
    </source>
</reference>
<sequence length="136" mass="14888">MYSIGTISARTGVKVPTIRYYEEIGLMPAAGRSSGNQRRYDGRGLDRLHFISHARGLGLSLEAIRHLLELSDKGRDCADAHQIAARHLSDIRARIARLQKLEAELERLSHSCDHAPGAPCGLIEALGDHGQCLGDH</sequence>
<organism evidence="7 8">
    <name type="scientific">Pseudooceanicola antarcticus</name>
    <dbReference type="NCBI Taxonomy" id="1247613"/>
    <lineage>
        <taxon>Bacteria</taxon>
        <taxon>Pseudomonadati</taxon>
        <taxon>Pseudomonadota</taxon>
        <taxon>Alphaproteobacteria</taxon>
        <taxon>Rhodobacterales</taxon>
        <taxon>Paracoccaceae</taxon>
        <taxon>Pseudooceanicola</taxon>
    </lineage>
</organism>
<dbReference type="InterPro" id="IPR047057">
    <property type="entry name" value="MerR_fam"/>
</dbReference>
<dbReference type="Pfam" id="PF09278">
    <property type="entry name" value="MerR-DNA-bind"/>
    <property type="match status" value="1"/>
</dbReference>
<keyword evidence="3 7" id="KW-0238">DNA-binding</keyword>
<dbReference type="Pfam" id="PF00376">
    <property type="entry name" value="MerR"/>
    <property type="match status" value="1"/>
</dbReference>
<keyword evidence="9" id="KW-1185">Reference proteome</keyword>
<feature type="domain" description="HTH merR-type" evidence="5">
    <location>
        <begin position="1"/>
        <end position="70"/>
    </location>
</feature>
<dbReference type="EMBL" id="OBEA01000001">
    <property type="protein sequence ID" value="SNY37136.1"/>
    <property type="molecule type" value="Genomic_DNA"/>
</dbReference>
<evidence type="ECO:0000256" key="3">
    <source>
        <dbReference type="ARBA" id="ARBA00023125"/>
    </source>
</evidence>